<dbReference type="Proteomes" id="UP001457282">
    <property type="component" value="Unassembled WGS sequence"/>
</dbReference>
<protein>
    <submittedName>
        <fullName evidence="2">Uncharacterized protein</fullName>
    </submittedName>
</protein>
<evidence type="ECO:0000313" key="2">
    <source>
        <dbReference type="EMBL" id="KAK9950890.1"/>
    </source>
</evidence>
<gene>
    <name evidence="2" type="ORF">M0R45_006356</name>
</gene>
<feature type="compositionally biased region" description="Polar residues" evidence="1">
    <location>
        <begin position="76"/>
        <end position="88"/>
    </location>
</feature>
<sequence length="319" mass="35431">MKDMIATFVQSQVKSNGAISALQQGKHTLQQGLSKIELQMDQMAKEPGERPKGALPSTVEQNPRHEHAKGAGGEENVTTGGTSKTLKPSSQVHSPSTSSGTQSQHSSSSTLDSEQGIPLGKGYGQLSLEDKFDKWDYAKRKKNTVTFEEPLDKMDPKSSRDGLHSGGKLMGEAMKARDPITPEKDLRNSKDPLSQSPLVFGQRKKGPTCVPSLDLSNNQAPLPFPQALRKEEAKKKQDKHRKEFVELFKRVNINVPLLNVIKQFPSYAKFLKELCTNKRKFKPDEQVILSEEVSAILQGKLPPKLKDPRLIHGSMHYWS</sequence>
<evidence type="ECO:0000313" key="3">
    <source>
        <dbReference type="Proteomes" id="UP001457282"/>
    </source>
</evidence>
<feature type="compositionally biased region" description="Basic and acidic residues" evidence="1">
    <location>
        <begin position="174"/>
        <end position="190"/>
    </location>
</feature>
<feature type="compositionally biased region" description="Low complexity" evidence="1">
    <location>
        <begin position="89"/>
        <end position="115"/>
    </location>
</feature>
<feature type="region of interest" description="Disordered" evidence="1">
    <location>
        <begin position="140"/>
        <end position="201"/>
    </location>
</feature>
<feature type="compositionally biased region" description="Basic and acidic residues" evidence="1">
    <location>
        <begin position="43"/>
        <end position="52"/>
    </location>
</feature>
<dbReference type="EMBL" id="JBEDUW010000001">
    <property type="protein sequence ID" value="KAK9950890.1"/>
    <property type="molecule type" value="Genomic_DNA"/>
</dbReference>
<reference evidence="2 3" key="1">
    <citation type="journal article" date="2023" name="G3 (Bethesda)">
        <title>A chromosome-length genome assembly and annotation of blackberry (Rubus argutus, cv. 'Hillquist').</title>
        <authorList>
            <person name="Bruna T."/>
            <person name="Aryal R."/>
            <person name="Dudchenko O."/>
            <person name="Sargent D.J."/>
            <person name="Mead D."/>
            <person name="Buti M."/>
            <person name="Cavallini A."/>
            <person name="Hytonen T."/>
            <person name="Andres J."/>
            <person name="Pham M."/>
            <person name="Weisz D."/>
            <person name="Mascagni F."/>
            <person name="Usai G."/>
            <person name="Natali L."/>
            <person name="Bassil N."/>
            <person name="Fernandez G.E."/>
            <person name="Lomsadze A."/>
            <person name="Armour M."/>
            <person name="Olukolu B."/>
            <person name="Poorten T."/>
            <person name="Britton C."/>
            <person name="Davik J."/>
            <person name="Ashrafi H."/>
            <person name="Aiden E.L."/>
            <person name="Borodovsky M."/>
            <person name="Worthington M."/>
        </authorList>
    </citation>
    <scope>NUCLEOTIDE SEQUENCE [LARGE SCALE GENOMIC DNA]</scope>
    <source>
        <strain evidence="2">PI 553951</strain>
    </source>
</reference>
<name>A0AAW1YQZ1_RUBAR</name>
<organism evidence="2 3">
    <name type="scientific">Rubus argutus</name>
    <name type="common">Southern blackberry</name>
    <dbReference type="NCBI Taxonomy" id="59490"/>
    <lineage>
        <taxon>Eukaryota</taxon>
        <taxon>Viridiplantae</taxon>
        <taxon>Streptophyta</taxon>
        <taxon>Embryophyta</taxon>
        <taxon>Tracheophyta</taxon>
        <taxon>Spermatophyta</taxon>
        <taxon>Magnoliopsida</taxon>
        <taxon>eudicotyledons</taxon>
        <taxon>Gunneridae</taxon>
        <taxon>Pentapetalae</taxon>
        <taxon>rosids</taxon>
        <taxon>fabids</taxon>
        <taxon>Rosales</taxon>
        <taxon>Rosaceae</taxon>
        <taxon>Rosoideae</taxon>
        <taxon>Rosoideae incertae sedis</taxon>
        <taxon>Rubus</taxon>
    </lineage>
</organism>
<keyword evidence="3" id="KW-1185">Reference proteome</keyword>
<feature type="compositionally biased region" description="Basic and acidic residues" evidence="1">
    <location>
        <begin position="150"/>
        <end position="163"/>
    </location>
</feature>
<comment type="caution">
    <text evidence="2">The sequence shown here is derived from an EMBL/GenBank/DDBJ whole genome shotgun (WGS) entry which is preliminary data.</text>
</comment>
<proteinExistence type="predicted"/>
<accession>A0AAW1YQZ1</accession>
<evidence type="ECO:0000256" key="1">
    <source>
        <dbReference type="SAM" id="MobiDB-lite"/>
    </source>
</evidence>
<feature type="region of interest" description="Disordered" evidence="1">
    <location>
        <begin position="33"/>
        <end position="124"/>
    </location>
</feature>
<dbReference type="AlphaFoldDB" id="A0AAW1YQZ1"/>